<dbReference type="SUPFAM" id="SSF52499">
    <property type="entry name" value="Isochorismatase-like hydrolases"/>
    <property type="match status" value="1"/>
</dbReference>
<dbReference type="EMBL" id="BSOO01000001">
    <property type="protein sequence ID" value="GLR46359.1"/>
    <property type="molecule type" value="Genomic_DNA"/>
</dbReference>
<sequence length="214" mass="22995">MSVHGADVQQDYAASGFGGSLPWGRRPALLLVDWAAGYFTDGSPLRAPVESCRDVARSLAEQARRQGIPLVFTRVEYPLDKEAEPARLFRRKIAGLACWEAGNPLGEFTPDLAPQDGDIVVTKQFPSAFFGTDLAEQLRARGIDTILVTGLTTSGCVRASALDALCHGFAPLVVRDACGDREAAIHEANLFDLQAKYADVITAAQAKDYLASLT</sequence>
<evidence type="ECO:0000313" key="4">
    <source>
        <dbReference type="Proteomes" id="UP001156703"/>
    </source>
</evidence>
<dbReference type="Proteomes" id="UP001156703">
    <property type="component" value="Unassembled WGS sequence"/>
</dbReference>
<dbReference type="PANTHER" id="PTHR43540">
    <property type="entry name" value="PEROXYUREIDOACRYLATE/UREIDOACRYLATE AMIDOHYDROLASE-RELATED"/>
    <property type="match status" value="1"/>
</dbReference>
<organism evidence="3 4">
    <name type="scientific">Sphingomonas astaxanthinifaciens DSM 22298</name>
    <dbReference type="NCBI Taxonomy" id="1123267"/>
    <lineage>
        <taxon>Bacteria</taxon>
        <taxon>Pseudomonadati</taxon>
        <taxon>Pseudomonadota</taxon>
        <taxon>Alphaproteobacteria</taxon>
        <taxon>Sphingomonadales</taxon>
        <taxon>Sphingomonadaceae</taxon>
        <taxon>Sphingomonas</taxon>
    </lineage>
</organism>
<proteinExistence type="predicted"/>
<dbReference type="InterPro" id="IPR036380">
    <property type="entry name" value="Isochorismatase-like_sf"/>
</dbReference>
<dbReference type="RefSeq" id="WP_029940564.1">
    <property type="nucleotide sequence ID" value="NZ_BSOO01000001.1"/>
</dbReference>
<name>A0ABQ5Z6F5_9SPHN</name>
<feature type="domain" description="Isochorismatase-like" evidence="2">
    <location>
        <begin position="28"/>
        <end position="205"/>
    </location>
</feature>
<dbReference type="Pfam" id="PF00857">
    <property type="entry name" value="Isochorismatase"/>
    <property type="match status" value="1"/>
</dbReference>
<keyword evidence="1" id="KW-0378">Hydrolase</keyword>
<evidence type="ECO:0000259" key="2">
    <source>
        <dbReference type="Pfam" id="PF00857"/>
    </source>
</evidence>
<comment type="caution">
    <text evidence="3">The sequence shown here is derived from an EMBL/GenBank/DDBJ whole genome shotgun (WGS) entry which is preliminary data.</text>
</comment>
<dbReference type="PANTHER" id="PTHR43540:SF1">
    <property type="entry name" value="ISOCHORISMATASE HYDROLASE"/>
    <property type="match status" value="1"/>
</dbReference>
<protein>
    <submittedName>
        <fullName evidence="3">N-carbamoylsarcosine amidase</fullName>
    </submittedName>
</protein>
<evidence type="ECO:0000313" key="3">
    <source>
        <dbReference type="EMBL" id="GLR46359.1"/>
    </source>
</evidence>
<gene>
    <name evidence="3" type="ORF">GCM10007925_00700</name>
</gene>
<keyword evidence="4" id="KW-1185">Reference proteome</keyword>
<dbReference type="InterPro" id="IPR000868">
    <property type="entry name" value="Isochorismatase-like_dom"/>
</dbReference>
<evidence type="ECO:0000256" key="1">
    <source>
        <dbReference type="ARBA" id="ARBA00022801"/>
    </source>
</evidence>
<reference evidence="4" key="1">
    <citation type="journal article" date="2019" name="Int. J. Syst. Evol. Microbiol.">
        <title>The Global Catalogue of Microorganisms (GCM) 10K type strain sequencing project: providing services to taxonomists for standard genome sequencing and annotation.</title>
        <authorList>
            <consortium name="The Broad Institute Genomics Platform"/>
            <consortium name="The Broad Institute Genome Sequencing Center for Infectious Disease"/>
            <person name="Wu L."/>
            <person name="Ma J."/>
        </authorList>
    </citation>
    <scope>NUCLEOTIDE SEQUENCE [LARGE SCALE GENOMIC DNA]</scope>
    <source>
        <strain evidence="4">NBRC 102146</strain>
    </source>
</reference>
<accession>A0ABQ5Z6F5</accession>
<dbReference type="InterPro" id="IPR050272">
    <property type="entry name" value="Isochorismatase-like_hydrls"/>
</dbReference>
<dbReference type="Gene3D" id="3.40.50.850">
    <property type="entry name" value="Isochorismatase-like"/>
    <property type="match status" value="1"/>
</dbReference>